<accession>A0A1M7YJT6</accession>
<reference evidence="1 2" key="1">
    <citation type="submission" date="2016-12" db="EMBL/GenBank/DDBJ databases">
        <authorList>
            <person name="Song W.-J."/>
            <person name="Kurnit D.M."/>
        </authorList>
    </citation>
    <scope>NUCLEOTIDE SEQUENCE [LARGE SCALE GENOMIC DNA]</scope>
    <source>
        <strain evidence="1 2">DSM 18488</strain>
    </source>
</reference>
<evidence type="ECO:0000313" key="2">
    <source>
        <dbReference type="Proteomes" id="UP000184603"/>
    </source>
</evidence>
<dbReference type="EMBL" id="FRFE01000042">
    <property type="protein sequence ID" value="SHO52883.1"/>
    <property type="molecule type" value="Genomic_DNA"/>
</dbReference>
<proteinExistence type="predicted"/>
<sequence>MVMGVSVEIILDGKQYTTGIKPDITAGEMEQTIHDAALAGKFLSLGMGENSLLLLSPSAIQRAAFFIEEWA</sequence>
<dbReference type="AlphaFoldDB" id="A0A1M7YJT6"/>
<name>A0A1M7YJT6_9BACT</name>
<dbReference type="Proteomes" id="UP000184603">
    <property type="component" value="Unassembled WGS sequence"/>
</dbReference>
<dbReference type="RefSeq" id="WP_073616488.1">
    <property type="nucleotide sequence ID" value="NZ_FRFE01000042.1"/>
</dbReference>
<dbReference type="STRING" id="1121416.SAMN02745220_04818"/>
<keyword evidence="2" id="KW-1185">Reference proteome</keyword>
<protein>
    <submittedName>
        <fullName evidence="1">Uncharacterized protein</fullName>
    </submittedName>
</protein>
<evidence type="ECO:0000313" key="1">
    <source>
        <dbReference type="EMBL" id="SHO52883.1"/>
    </source>
</evidence>
<gene>
    <name evidence="1" type="ORF">SAMN02745220_04818</name>
</gene>
<organism evidence="1 2">
    <name type="scientific">Desulfopila aestuarii DSM 18488</name>
    <dbReference type="NCBI Taxonomy" id="1121416"/>
    <lineage>
        <taxon>Bacteria</taxon>
        <taxon>Pseudomonadati</taxon>
        <taxon>Thermodesulfobacteriota</taxon>
        <taxon>Desulfobulbia</taxon>
        <taxon>Desulfobulbales</taxon>
        <taxon>Desulfocapsaceae</taxon>
        <taxon>Desulfopila</taxon>
    </lineage>
</organism>